<dbReference type="PANTHER" id="PTHR14222:SF1">
    <property type="entry name" value="CONDENSIN-2 COMPLEX SUBUNIT D3"/>
    <property type="match status" value="1"/>
</dbReference>
<dbReference type="GO" id="GO:0042393">
    <property type="term" value="F:histone binding"/>
    <property type="evidence" value="ECO:0007669"/>
    <property type="project" value="TreeGrafter"/>
</dbReference>
<proteinExistence type="predicted"/>
<dbReference type="GO" id="GO:0007076">
    <property type="term" value="P:mitotic chromosome condensation"/>
    <property type="evidence" value="ECO:0007669"/>
    <property type="project" value="InterPro"/>
</dbReference>
<dbReference type="Proteomes" id="UP001064489">
    <property type="component" value="Chromosome 1"/>
</dbReference>
<dbReference type="PANTHER" id="PTHR14222">
    <property type="entry name" value="CONDENSIN"/>
    <property type="match status" value="1"/>
</dbReference>
<sequence>MNSITSLLHTIITSGNSDPKLNKLPGPTVSLKQTAPSLYIQAWLTMGKLYQANNNLAKRYIPLFVQELQKSDSAALRNNLVVMMTDFCVCYTALVDWAIQLPLAADHGIAQVPVPHFFDGSVTVPQKQGGHLTIGPVLQNEIIDLNYQIAVPDAAFGVPQVDDHGGLPNPRLDRLGIGTLTLAALFQKDTFQHLR</sequence>
<dbReference type="InterPro" id="IPR026971">
    <property type="entry name" value="CND1/NCAPD3"/>
</dbReference>
<gene>
    <name evidence="1" type="ORF">LWI28_022026</name>
</gene>
<protein>
    <submittedName>
        <fullName evidence="1">Uncharacterized protein</fullName>
    </submittedName>
</protein>
<dbReference type="GO" id="GO:0000779">
    <property type="term" value="C:condensed chromosome, centromeric region"/>
    <property type="evidence" value="ECO:0007669"/>
    <property type="project" value="TreeGrafter"/>
</dbReference>
<reference evidence="1" key="1">
    <citation type="journal article" date="2022" name="Plant J.">
        <title>Strategies of tolerance reflected in two North American maple genomes.</title>
        <authorList>
            <person name="McEvoy S.L."/>
            <person name="Sezen U.U."/>
            <person name="Trouern-Trend A."/>
            <person name="McMahon S.M."/>
            <person name="Schaberg P.G."/>
            <person name="Yang J."/>
            <person name="Wegrzyn J.L."/>
            <person name="Swenson N.G."/>
        </authorList>
    </citation>
    <scope>NUCLEOTIDE SEQUENCE</scope>
    <source>
        <strain evidence="1">91603</strain>
    </source>
</reference>
<name>A0AAD5JE62_ACENE</name>
<comment type="caution">
    <text evidence="1">The sequence shown here is derived from an EMBL/GenBank/DDBJ whole genome shotgun (WGS) entry which is preliminary data.</text>
</comment>
<evidence type="ECO:0000313" key="2">
    <source>
        <dbReference type="Proteomes" id="UP001064489"/>
    </source>
</evidence>
<reference evidence="1" key="2">
    <citation type="submission" date="2023-02" db="EMBL/GenBank/DDBJ databases">
        <authorList>
            <person name="Swenson N.G."/>
            <person name="Wegrzyn J.L."/>
            <person name="Mcevoy S.L."/>
        </authorList>
    </citation>
    <scope>NUCLEOTIDE SEQUENCE</scope>
    <source>
        <strain evidence="1">91603</strain>
        <tissue evidence="1">Leaf</tissue>
    </source>
</reference>
<evidence type="ECO:0000313" key="1">
    <source>
        <dbReference type="EMBL" id="KAI9196218.1"/>
    </source>
</evidence>
<dbReference type="EMBL" id="JAJSOW010000003">
    <property type="protein sequence ID" value="KAI9196218.1"/>
    <property type="molecule type" value="Genomic_DNA"/>
</dbReference>
<dbReference type="AlphaFoldDB" id="A0AAD5JE62"/>
<organism evidence="1 2">
    <name type="scientific">Acer negundo</name>
    <name type="common">Box elder</name>
    <dbReference type="NCBI Taxonomy" id="4023"/>
    <lineage>
        <taxon>Eukaryota</taxon>
        <taxon>Viridiplantae</taxon>
        <taxon>Streptophyta</taxon>
        <taxon>Embryophyta</taxon>
        <taxon>Tracheophyta</taxon>
        <taxon>Spermatophyta</taxon>
        <taxon>Magnoliopsida</taxon>
        <taxon>eudicotyledons</taxon>
        <taxon>Gunneridae</taxon>
        <taxon>Pentapetalae</taxon>
        <taxon>rosids</taxon>
        <taxon>malvids</taxon>
        <taxon>Sapindales</taxon>
        <taxon>Sapindaceae</taxon>
        <taxon>Hippocastanoideae</taxon>
        <taxon>Acereae</taxon>
        <taxon>Acer</taxon>
    </lineage>
</organism>
<accession>A0AAD5JE62</accession>
<dbReference type="GO" id="GO:0010032">
    <property type="term" value="P:meiotic chromosome condensation"/>
    <property type="evidence" value="ECO:0007669"/>
    <property type="project" value="TreeGrafter"/>
</dbReference>
<dbReference type="GO" id="GO:0000796">
    <property type="term" value="C:condensin complex"/>
    <property type="evidence" value="ECO:0007669"/>
    <property type="project" value="TreeGrafter"/>
</dbReference>
<keyword evidence="2" id="KW-1185">Reference proteome</keyword>